<dbReference type="EMBL" id="QFYQ01000003">
    <property type="protein sequence ID" value="RAK51207.1"/>
    <property type="molecule type" value="Genomic_DNA"/>
</dbReference>
<feature type="region of interest" description="Disordered" evidence="1">
    <location>
        <begin position="76"/>
        <end position="105"/>
    </location>
</feature>
<sequence length="105" mass="11382">MNQSQYLAQALNQSTQFATPTFDTPDPQTMKAFMDKAKAFHQANPDGSFIGHQFMQAGRNLMGAPQNAMTGFQKMMQGLPGMGAPQAQTPFQPNGPMITPPSVSF</sequence>
<protein>
    <submittedName>
        <fullName evidence="2">Uncharacterized protein</fullName>
    </submittedName>
</protein>
<comment type="caution">
    <text evidence="2">The sequence shown here is derived from an EMBL/GenBank/DDBJ whole genome shotgun (WGS) entry which is preliminary data.</text>
</comment>
<accession>A0A328A9Y3</accession>
<proteinExistence type="predicted"/>
<evidence type="ECO:0000256" key="1">
    <source>
        <dbReference type="SAM" id="MobiDB-lite"/>
    </source>
</evidence>
<name>A0A328A9Y3_9CAUL</name>
<evidence type="ECO:0000313" key="3">
    <source>
        <dbReference type="Proteomes" id="UP000249254"/>
    </source>
</evidence>
<keyword evidence="3" id="KW-1185">Reference proteome</keyword>
<organism evidence="2 3">
    <name type="scientific">Phenylobacterium soli</name>
    <dbReference type="NCBI Taxonomy" id="2170551"/>
    <lineage>
        <taxon>Bacteria</taxon>
        <taxon>Pseudomonadati</taxon>
        <taxon>Pseudomonadota</taxon>
        <taxon>Alphaproteobacteria</taxon>
        <taxon>Caulobacterales</taxon>
        <taxon>Caulobacteraceae</taxon>
        <taxon>Phenylobacterium</taxon>
    </lineage>
</organism>
<dbReference type="Proteomes" id="UP000249254">
    <property type="component" value="Unassembled WGS sequence"/>
</dbReference>
<evidence type="ECO:0000313" key="2">
    <source>
        <dbReference type="EMBL" id="RAK51207.1"/>
    </source>
</evidence>
<reference evidence="3" key="1">
    <citation type="submission" date="2018-05" db="EMBL/GenBank/DDBJ databases">
        <authorList>
            <person name="Li X."/>
        </authorList>
    </citation>
    <scope>NUCLEOTIDE SEQUENCE [LARGE SCALE GENOMIC DNA]</scope>
    <source>
        <strain evidence="3">LX32</strain>
    </source>
</reference>
<dbReference type="RefSeq" id="WP_111530642.1">
    <property type="nucleotide sequence ID" value="NZ_QFYQ01000003.1"/>
</dbReference>
<gene>
    <name evidence="2" type="ORF">DJ017_19850</name>
</gene>
<dbReference type="AlphaFoldDB" id="A0A328A9Y3"/>